<dbReference type="OrthoDB" id="193343at2"/>
<dbReference type="EMBL" id="STGY01000041">
    <property type="protein sequence ID" value="THV41738.1"/>
    <property type="molecule type" value="Genomic_DNA"/>
</dbReference>
<evidence type="ECO:0000256" key="1">
    <source>
        <dbReference type="SAM" id="Phobius"/>
    </source>
</evidence>
<feature type="transmembrane region" description="Helical" evidence="1">
    <location>
        <begin position="89"/>
        <end position="108"/>
    </location>
</feature>
<keyword evidence="1" id="KW-0472">Membrane</keyword>
<feature type="transmembrane region" description="Helical" evidence="1">
    <location>
        <begin position="145"/>
        <end position="165"/>
    </location>
</feature>
<accession>A0A4S8QBK2</accession>
<evidence type="ECO:0000313" key="3">
    <source>
        <dbReference type="Proteomes" id="UP000308760"/>
    </source>
</evidence>
<proteinExistence type="predicted"/>
<reference evidence="2 3" key="2">
    <citation type="submission" date="2019-05" db="EMBL/GenBank/DDBJ databases">
        <title>Glycomyces buryatensis sp. nov.</title>
        <authorList>
            <person name="Nikitina E."/>
        </authorList>
    </citation>
    <scope>NUCLEOTIDE SEQUENCE [LARGE SCALE GENOMIC DNA]</scope>
    <source>
        <strain evidence="2 3">18</strain>
    </source>
</reference>
<reference evidence="3" key="1">
    <citation type="submission" date="2019-04" db="EMBL/GenBank/DDBJ databases">
        <title>Nocardioides xinjiangensis sp. nov.</title>
        <authorList>
            <person name="Liu S."/>
        </authorList>
    </citation>
    <scope>NUCLEOTIDE SEQUENCE [LARGE SCALE GENOMIC DNA]</scope>
    <source>
        <strain evidence="3">18</strain>
    </source>
</reference>
<dbReference type="PANTHER" id="PTHR34989:SF1">
    <property type="entry name" value="PROTEIN HDED"/>
    <property type="match status" value="1"/>
</dbReference>
<dbReference type="Pfam" id="PF03729">
    <property type="entry name" value="DUF308"/>
    <property type="match status" value="2"/>
</dbReference>
<gene>
    <name evidence="2" type="ORF">FAB82_10135</name>
</gene>
<dbReference type="InterPro" id="IPR005325">
    <property type="entry name" value="DUF308_memb"/>
</dbReference>
<feature type="transmembrane region" description="Helical" evidence="1">
    <location>
        <begin position="64"/>
        <end position="83"/>
    </location>
</feature>
<sequence length="180" mass="19145">MLELLAKNWAWVLARGIITLLFGALAVFWPGITLLALVILFGAYAIVDGITAIVMGMRKETGRGWTIFIGVMGVIAGLIALVWPGISALALLYVIAFWALVLGIGYIVKGFGVKGDAGGRWMLVFSGLVGVILGILLLARPGEGAVALVLTIGFLALIWGVITIISSIRLRRLAKELDTE</sequence>
<dbReference type="InterPro" id="IPR052712">
    <property type="entry name" value="Acid_resist_chaperone_HdeD"/>
</dbReference>
<dbReference type="Proteomes" id="UP000308760">
    <property type="component" value="Unassembled WGS sequence"/>
</dbReference>
<feature type="transmembrane region" description="Helical" evidence="1">
    <location>
        <begin position="35"/>
        <end position="57"/>
    </location>
</feature>
<evidence type="ECO:0000313" key="2">
    <source>
        <dbReference type="EMBL" id="THV41738.1"/>
    </source>
</evidence>
<name>A0A4S8QBK2_9ACTN</name>
<keyword evidence="1" id="KW-0812">Transmembrane</keyword>
<comment type="caution">
    <text evidence="2">The sequence shown here is derived from an EMBL/GenBank/DDBJ whole genome shotgun (WGS) entry which is preliminary data.</text>
</comment>
<keyword evidence="3" id="KW-1185">Reference proteome</keyword>
<feature type="transmembrane region" description="Helical" evidence="1">
    <location>
        <begin position="12"/>
        <end position="29"/>
    </location>
</feature>
<dbReference type="AlphaFoldDB" id="A0A4S8QBK2"/>
<dbReference type="PANTHER" id="PTHR34989">
    <property type="entry name" value="PROTEIN HDED"/>
    <property type="match status" value="1"/>
</dbReference>
<feature type="transmembrane region" description="Helical" evidence="1">
    <location>
        <begin position="120"/>
        <end position="139"/>
    </location>
</feature>
<organism evidence="2 3">
    <name type="scientific">Glycomyces buryatensis</name>
    <dbReference type="NCBI Taxonomy" id="2570927"/>
    <lineage>
        <taxon>Bacteria</taxon>
        <taxon>Bacillati</taxon>
        <taxon>Actinomycetota</taxon>
        <taxon>Actinomycetes</taxon>
        <taxon>Glycomycetales</taxon>
        <taxon>Glycomycetaceae</taxon>
        <taxon>Glycomyces</taxon>
    </lineage>
</organism>
<protein>
    <submittedName>
        <fullName evidence="2">HdeD family acid-resistance protein</fullName>
    </submittedName>
</protein>
<dbReference type="RefSeq" id="WP_136534423.1">
    <property type="nucleotide sequence ID" value="NZ_STGY01000041.1"/>
</dbReference>
<keyword evidence="1" id="KW-1133">Transmembrane helix</keyword>
<dbReference type="GO" id="GO:0005886">
    <property type="term" value="C:plasma membrane"/>
    <property type="evidence" value="ECO:0007669"/>
    <property type="project" value="TreeGrafter"/>
</dbReference>